<feature type="transmembrane region" description="Helical" evidence="1">
    <location>
        <begin position="46"/>
        <end position="67"/>
    </location>
</feature>
<organism evidence="2 3">
    <name type="scientific">Lentzea indica</name>
    <dbReference type="NCBI Taxonomy" id="2604800"/>
    <lineage>
        <taxon>Bacteria</taxon>
        <taxon>Bacillati</taxon>
        <taxon>Actinomycetota</taxon>
        <taxon>Actinomycetes</taxon>
        <taxon>Pseudonocardiales</taxon>
        <taxon>Pseudonocardiaceae</taxon>
        <taxon>Lentzea</taxon>
    </lineage>
</organism>
<evidence type="ECO:0000256" key="1">
    <source>
        <dbReference type="SAM" id="Phobius"/>
    </source>
</evidence>
<gene>
    <name evidence="2" type="ORF">FXN61_05480</name>
</gene>
<protein>
    <submittedName>
        <fullName evidence="2">Uncharacterized protein</fullName>
    </submittedName>
</protein>
<dbReference type="RefSeq" id="WP_167970879.1">
    <property type="nucleotide sequence ID" value="NZ_VSRL01000012.1"/>
</dbReference>
<dbReference type="EMBL" id="VSRL01000012">
    <property type="protein sequence ID" value="NKE56305.1"/>
    <property type="molecule type" value="Genomic_DNA"/>
</dbReference>
<sequence>MKSSSPGPLSRLAAVQHAARDALSVVGLALFVILACVVTKTSAAVIYALAVLLGVAVLLIIVACCLVSPRLDERPRQNGKKLP</sequence>
<proteinExistence type="predicted"/>
<dbReference type="Proteomes" id="UP001515943">
    <property type="component" value="Unassembled WGS sequence"/>
</dbReference>
<keyword evidence="3" id="KW-1185">Reference proteome</keyword>
<evidence type="ECO:0000313" key="2">
    <source>
        <dbReference type="EMBL" id="NKE56305.1"/>
    </source>
</evidence>
<keyword evidence="1" id="KW-0472">Membrane</keyword>
<reference evidence="2 3" key="1">
    <citation type="submission" date="2019-08" db="EMBL/GenBank/DDBJ databases">
        <title>Lentzea from Indian Himalayas.</title>
        <authorList>
            <person name="Mandal S."/>
            <person name="Mallick Gupta A."/>
            <person name="Maiti P.K."/>
            <person name="Sarkar J."/>
            <person name="Mandal S."/>
        </authorList>
    </citation>
    <scope>NUCLEOTIDE SEQUENCE [LARGE SCALE GENOMIC DNA]</scope>
    <source>
        <strain evidence="2 3">PSKA42</strain>
    </source>
</reference>
<accession>A0ABX1FBL7</accession>
<name>A0ABX1FBL7_9PSEU</name>
<keyword evidence="1" id="KW-0812">Transmembrane</keyword>
<keyword evidence="1" id="KW-1133">Transmembrane helix</keyword>
<feature type="transmembrane region" description="Helical" evidence="1">
    <location>
        <begin position="21"/>
        <end position="40"/>
    </location>
</feature>
<comment type="caution">
    <text evidence="2">The sequence shown here is derived from an EMBL/GenBank/DDBJ whole genome shotgun (WGS) entry which is preliminary data.</text>
</comment>
<evidence type="ECO:0000313" key="3">
    <source>
        <dbReference type="Proteomes" id="UP001515943"/>
    </source>
</evidence>